<gene>
    <name evidence="6" type="ORF">FOZ76_05500</name>
</gene>
<dbReference type="Gene3D" id="1.10.10.10">
    <property type="entry name" value="Winged helix-like DNA-binding domain superfamily/Winged helix DNA-binding domain"/>
    <property type="match status" value="1"/>
</dbReference>
<dbReference type="PANTHER" id="PTHR30537">
    <property type="entry name" value="HTH-TYPE TRANSCRIPTIONAL REGULATOR"/>
    <property type="match status" value="1"/>
</dbReference>
<dbReference type="Gene3D" id="3.40.190.290">
    <property type="match status" value="1"/>
</dbReference>
<keyword evidence="3" id="KW-0238">DNA-binding</keyword>
<evidence type="ECO:0000313" key="6">
    <source>
        <dbReference type="EMBL" id="TSH97610.1"/>
    </source>
</evidence>
<dbReference type="GO" id="GO:0043565">
    <property type="term" value="F:sequence-specific DNA binding"/>
    <property type="evidence" value="ECO:0007669"/>
    <property type="project" value="TreeGrafter"/>
</dbReference>
<evidence type="ECO:0000256" key="1">
    <source>
        <dbReference type="ARBA" id="ARBA00009437"/>
    </source>
</evidence>
<dbReference type="EMBL" id="VLTJ01000008">
    <property type="protein sequence ID" value="TSH97610.1"/>
    <property type="molecule type" value="Genomic_DNA"/>
</dbReference>
<proteinExistence type="inferred from homology"/>
<dbReference type="Pfam" id="PF03466">
    <property type="entry name" value="LysR_substrate"/>
    <property type="match status" value="1"/>
</dbReference>
<feature type="domain" description="HTH lysR-type" evidence="5">
    <location>
        <begin position="1"/>
        <end position="58"/>
    </location>
</feature>
<evidence type="ECO:0000313" key="7">
    <source>
        <dbReference type="Proteomes" id="UP000318405"/>
    </source>
</evidence>
<protein>
    <submittedName>
        <fullName evidence="6">LysR family transcriptional regulator</fullName>
    </submittedName>
</protein>
<dbReference type="InterPro" id="IPR036390">
    <property type="entry name" value="WH_DNA-bd_sf"/>
</dbReference>
<name>A0A556AXF0_9BURK</name>
<comment type="caution">
    <text evidence="6">The sequence shown here is derived from an EMBL/GenBank/DDBJ whole genome shotgun (WGS) entry which is preliminary data.</text>
</comment>
<dbReference type="GO" id="GO:0006351">
    <property type="term" value="P:DNA-templated transcription"/>
    <property type="evidence" value="ECO:0007669"/>
    <property type="project" value="TreeGrafter"/>
</dbReference>
<evidence type="ECO:0000256" key="4">
    <source>
        <dbReference type="ARBA" id="ARBA00023163"/>
    </source>
</evidence>
<keyword evidence="4" id="KW-0804">Transcription</keyword>
<accession>A0A556AXF0</accession>
<evidence type="ECO:0000256" key="2">
    <source>
        <dbReference type="ARBA" id="ARBA00023015"/>
    </source>
</evidence>
<dbReference type="InterPro" id="IPR005119">
    <property type="entry name" value="LysR_subst-bd"/>
</dbReference>
<dbReference type="FunFam" id="1.10.10.10:FF:000001">
    <property type="entry name" value="LysR family transcriptional regulator"/>
    <property type="match status" value="1"/>
</dbReference>
<organism evidence="6 7">
    <name type="scientific">Verticiella sediminum</name>
    <dbReference type="NCBI Taxonomy" id="1247510"/>
    <lineage>
        <taxon>Bacteria</taxon>
        <taxon>Pseudomonadati</taxon>
        <taxon>Pseudomonadota</taxon>
        <taxon>Betaproteobacteria</taxon>
        <taxon>Burkholderiales</taxon>
        <taxon>Alcaligenaceae</taxon>
        <taxon>Verticiella</taxon>
    </lineage>
</organism>
<dbReference type="CDD" id="cd08422">
    <property type="entry name" value="PBP2_CrgA_like"/>
    <property type="match status" value="1"/>
</dbReference>
<dbReference type="AlphaFoldDB" id="A0A556AXF0"/>
<dbReference type="GO" id="GO:0003700">
    <property type="term" value="F:DNA-binding transcription factor activity"/>
    <property type="evidence" value="ECO:0007669"/>
    <property type="project" value="InterPro"/>
</dbReference>
<dbReference type="InterPro" id="IPR000847">
    <property type="entry name" value="LysR_HTH_N"/>
</dbReference>
<dbReference type="InterPro" id="IPR036388">
    <property type="entry name" value="WH-like_DNA-bd_sf"/>
</dbReference>
<keyword evidence="2" id="KW-0805">Transcription regulation</keyword>
<evidence type="ECO:0000259" key="5">
    <source>
        <dbReference type="PROSITE" id="PS50931"/>
    </source>
</evidence>
<dbReference type="InterPro" id="IPR058163">
    <property type="entry name" value="LysR-type_TF_proteobact-type"/>
</dbReference>
<comment type="similarity">
    <text evidence="1">Belongs to the LysR transcriptional regulatory family.</text>
</comment>
<dbReference type="PROSITE" id="PS50931">
    <property type="entry name" value="HTH_LYSR"/>
    <property type="match status" value="1"/>
</dbReference>
<dbReference type="SUPFAM" id="SSF46785">
    <property type="entry name" value="Winged helix' DNA-binding domain"/>
    <property type="match status" value="1"/>
</dbReference>
<reference evidence="6 7" key="1">
    <citation type="submission" date="2019-07" db="EMBL/GenBank/DDBJ databases">
        <title>Qingshengfaniella alkalisoli gen. nov., sp. nov., isolated from saline soil.</title>
        <authorList>
            <person name="Xu L."/>
            <person name="Huang X.-X."/>
            <person name="Sun J.-Q."/>
        </authorList>
    </citation>
    <scope>NUCLEOTIDE SEQUENCE [LARGE SCALE GENOMIC DNA]</scope>
    <source>
        <strain evidence="6 7">DSM 27279</strain>
    </source>
</reference>
<dbReference type="Proteomes" id="UP000318405">
    <property type="component" value="Unassembled WGS sequence"/>
</dbReference>
<sequence>MDLNLIRLFVGIVEAGSMSEAARRLGITRSHVSRRVQALERDLGSQLIRRTTRRIDLTADGQTLYEHAQRMLQELEQARAKLHEAHGAPRGHVRVSLPTGLAAIGLSAALAEFVRAQPGLTLRLLLSNRVADLVDAEIDVAVRVLAEPPADAVVRHRQPVRWRLCCTPAYLQRVGGIQAPEDLARCAVIWLPAVRRARELALRRDGRRWTVPLRPVLESEDFPVQAQAMRSGLGVALLPSYLLADDLAQGRIVTVLDDYLPDHAGDLLCVLTTRNPYPSTAIRAVVDYLREWLDALPAIEPAGRPA</sequence>
<keyword evidence="7" id="KW-1185">Reference proteome</keyword>
<dbReference type="Pfam" id="PF00126">
    <property type="entry name" value="HTH_1"/>
    <property type="match status" value="1"/>
</dbReference>
<dbReference type="OrthoDB" id="8714815at2"/>
<dbReference type="SUPFAM" id="SSF53850">
    <property type="entry name" value="Periplasmic binding protein-like II"/>
    <property type="match status" value="1"/>
</dbReference>
<dbReference type="PANTHER" id="PTHR30537:SF5">
    <property type="entry name" value="HTH-TYPE TRANSCRIPTIONAL ACTIVATOR TTDR-RELATED"/>
    <property type="match status" value="1"/>
</dbReference>
<evidence type="ECO:0000256" key="3">
    <source>
        <dbReference type="ARBA" id="ARBA00023125"/>
    </source>
</evidence>
<dbReference type="RefSeq" id="WP_143947135.1">
    <property type="nucleotide sequence ID" value="NZ_BAABMB010000004.1"/>
</dbReference>